<evidence type="ECO:0008006" key="3">
    <source>
        <dbReference type="Google" id="ProtNLM"/>
    </source>
</evidence>
<sequence>MTSFDASCNILNAVFAAEPRSEVMRSVMEFIKDWYRFNRVEHGAGWMGTTTMRDGLEKVMKHDCPWMNLRTSKRFQFACGRRQTLRLYREKPLKCDAPGSAECPPGRADGFGGLRYGIFEPGPERNLVAWSRFDACTKFGCDERRVEAICNKNV</sequence>
<reference evidence="1" key="1">
    <citation type="submission" date="2023-10" db="EMBL/GenBank/DDBJ databases">
        <authorList>
            <person name="Chen Y."/>
            <person name="Shah S."/>
            <person name="Dougan E. K."/>
            <person name="Thang M."/>
            <person name="Chan C."/>
        </authorList>
    </citation>
    <scope>NUCLEOTIDE SEQUENCE [LARGE SCALE GENOMIC DNA]</scope>
</reference>
<evidence type="ECO:0000313" key="1">
    <source>
        <dbReference type="EMBL" id="CAK0909986.1"/>
    </source>
</evidence>
<dbReference type="EMBL" id="CAUYUJ010022299">
    <property type="protein sequence ID" value="CAK0909986.1"/>
    <property type="molecule type" value="Genomic_DNA"/>
</dbReference>
<keyword evidence="2" id="KW-1185">Reference proteome</keyword>
<protein>
    <recommendedName>
        <fullName evidence="3">Polynucleotide adenylyltransferase</fullName>
    </recommendedName>
</protein>
<name>A0ABN9YBG5_9DINO</name>
<accession>A0ABN9YBG5</accession>
<proteinExistence type="predicted"/>
<evidence type="ECO:0000313" key="2">
    <source>
        <dbReference type="Proteomes" id="UP001189429"/>
    </source>
</evidence>
<comment type="caution">
    <text evidence="1">The sequence shown here is derived from an EMBL/GenBank/DDBJ whole genome shotgun (WGS) entry which is preliminary data.</text>
</comment>
<gene>
    <name evidence="1" type="ORF">PCOR1329_LOCUS84261</name>
</gene>
<dbReference type="Proteomes" id="UP001189429">
    <property type="component" value="Unassembled WGS sequence"/>
</dbReference>
<organism evidence="1 2">
    <name type="scientific">Prorocentrum cordatum</name>
    <dbReference type="NCBI Taxonomy" id="2364126"/>
    <lineage>
        <taxon>Eukaryota</taxon>
        <taxon>Sar</taxon>
        <taxon>Alveolata</taxon>
        <taxon>Dinophyceae</taxon>
        <taxon>Prorocentrales</taxon>
        <taxon>Prorocentraceae</taxon>
        <taxon>Prorocentrum</taxon>
    </lineage>
</organism>